<dbReference type="Pfam" id="PF00083">
    <property type="entry name" value="Sugar_tr"/>
    <property type="match status" value="1"/>
</dbReference>
<feature type="transmembrane region" description="Helical" evidence="8">
    <location>
        <begin position="285"/>
        <end position="304"/>
    </location>
</feature>
<dbReference type="Proteomes" id="UP000007819">
    <property type="component" value="Chromosome A3"/>
</dbReference>
<evidence type="ECO:0000259" key="9">
    <source>
        <dbReference type="PROSITE" id="PS50850"/>
    </source>
</evidence>
<name>A0A8R1W3M6_ACYPI</name>
<comment type="subcellular location">
    <subcellularLocation>
        <location evidence="1">Cell membrane</location>
        <topology evidence="1">Multi-pass membrane protein</topology>
    </subcellularLocation>
</comment>
<keyword evidence="4" id="KW-0762">Sugar transport</keyword>
<keyword evidence="5 8" id="KW-0812">Transmembrane</keyword>
<keyword evidence="11" id="KW-1185">Reference proteome</keyword>
<keyword evidence="7 8" id="KW-0472">Membrane</keyword>
<keyword evidence="3" id="KW-1003">Cell membrane</keyword>
<evidence type="ECO:0000256" key="7">
    <source>
        <dbReference type="ARBA" id="ARBA00023136"/>
    </source>
</evidence>
<dbReference type="OrthoDB" id="4142200at2759"/>
<dbReference type="PROSITE" id="PS00216">
    <property type="entry name" value="SUGAR_TRANSPORT_1"/>
    <property type="match status" value="1"/>
</dbReference>
<dbReference type="EnsemblMetazoa" id="XM_001952605.4">
    <property type="protein sequence ID" value="XP_001952640.1"/>
    <property type="gene ID" value="LOC100165275"/>
</dbReference>
<feature type="transmembrane region" description="Helical" evidence="8">
    <location>
        <begin position="311"/>
        <end position="332"/>
    </location>
</feature>
<keyword evidence="2" id="KW-0813">Transport</keyword>
<feature type="transmembrane region" description="Helical" evidence="8">
    <location>
        <begin position="166"/>
        <end position="184"/>
    </location>
</feature>
<evidence type="ECO:0000313" key="10">
    <source>
        <dbReference type="EnsemblMetazoa" id="XP_001952640.1"/>
    </source>
</evidence>
<dbReference type="RefSeq" id="XP_001952640.1">
    <property type="nucleotide sequence ID" value="XM_001952605.3"/>
</dbReference>
<dbReference type="GO" id="GO:0022857">
    <property type="term" value="F:transmembrane transporter activity"/>
    <property type="evidence" value="ECO:0007669"/>
    <property type="project" value="InterPro"/>
</dbReference>
<evidence type="ECO:0000256" key="4">
    <source>
        <dbReference type="ARBA" id="ARBA00022597"/>
    </source>
</evidence>
<feature type="transmembrane region" description="Helical" evidence="8">
    <location>
        <begin position="411"/>
        <end position="432"/>
    </location>
</feature>
<evidence type="ECO:0000256" key="8">
    <source>
        <dbReference type="SAM" id="Phobius"/>
    </source>
</evidence>
<dbReference type="Gene3D" id="1.20.1250.20">
    <property type="entry name" value="MFS general substrate transporter like domains"/>
    <property type="match status" value="1"/>
</dbReference>
<evidence type="ECO:0000256" key="1">
    <source>
        <dbReference type="ARBA" id="ARBA00004651"/>
    </source>
</evidence>
<dbReference type="PANTHER" id="PTHR48021:SF46">
    <property type="entry name" value="MAJOR FACILITATOR SUPERFAMILY (MFS) PROFILE DOMAIN-CONTAINING PROTEIN"/>
    <property type="match status" value="1"/>
</dbReference>
<feature type="transmembrane region" description="Helical" evidence="8">
    <location>
        <begin position="352"/>
        <end position="373"/>
    </location>
</feature>
<sequence>MSKKGVYRQTYVTVVATMSIFISGMWLGWPSSVVEKFVNHKTDFNVTMDELSWIVATMDLGNMISPLMAGHLMDWMGRKLSIVVLGPLFIVSWALTLFVPTPWALYTARLLAGMGKGMSYTVVPVYLGEIASPAIRGGLGSVFCLQLHCGLLMESIIGPLVSYRTLNVVSAVVPVLFFAAVVWVPESPYYLLKRNRRPQAAVCLQWFRGGGDVVHELDQMEVNVRKEMENRSTFQELFASRKDMRALSIVVAACAAQRGGGISCILAYSSLILPDNGPLLNKHQSIMLFGVTMVVVNFVAVALVDRVGRKPLLLLSEAGMAVLTLTFAVFFYCSRGDGSDWASRELAWLPYLCHWSFAVMFATGVGFVPVVFLGEMFPVNIRSHCSAIASITLAFCSFVTNKMFLFVSDRYGVHAMFLLFTVVNLVGTFYTYKYAIETKGKTLQEIQEQLQDTVGPRRGKTNQNDN</sequence>
<protein>
    <recommendedName>
        <fullName evidence="9">Major facilitator superfamily (MFS) profile domain-containing protein</fullName>
    </recommendedName>
</protein>
<dbReference type="InterPro" id="IPR003663">
    <property type="entry name" value="Sugar/inositol_transpt"/>
</dbReference>
<accession>A0A8R1W3M6</accession>
<feature type="domain" description="Major facilitator superfamily (MFS) profile" evidence="9">
    <location>
        <begin position="12"/>
        <end position="439"/>
    </location>
</feature>
<evidence type="ECO:0000256" key="5">
    <source>
        <dbReference type="ARBA" id="ARBA00022692"/>
    </source>
</evidence>
<dbReference type="FunFam" id="1.20.1250.20:FF:000218">
    <property type="entry name" value="facilitated trehalose transporter Tret1"/>
    <property type="match status" value="1"/>
</dbReference>
<dbReference type="KEGG" id="api:100165275"/>
<dbReference type="GO" id="GO:0005886">
    <property type="term" value="C:plasma membrane"/>
    <property type="evidence" value="ECO:0007669"/>
    <property type="project" value="UniProtKB-SubCell"/>
</dbReference>
<reference evidence="11" key="1">
    <citation type="submission" date="2010-06" db="EMBL/GenBank/DDBJ databases">
        <authorList>
            <person name="Jiang H."/>
            <person name="Abraham K."/>
            <person name="Ali S."/>
            <person name="Alsbrooks S.L."/>
            <person name="Anim B.N."/>
            <person name="Anosike U.S."/>
            <person name="Attaway T."/>
            <person name="Bandaranaike D.P."/>
            <person name="Battles P.K."/>
            <person name="Bell S.N."/>
            <person name="Bell A.V."/>
            <person name="Beltran B."/>
            <person name="Bickham C."/>
            <person name="Bustamante Y."/>
            <person name="Caleb T."/>
            <person name="Canada A."/>
            <person name="Cardenas V."/>
            <person name="Carter K."/>
            <person name="Chacko J."/>
            <person name="Chandrabose M.N."/>
            <person name="Chavez D."/>
            <person name="Chavez A."/>
            <person name="Chen L."/>
            <person name="Chu H.-S."/>
            <person name="Claassen K.J."/>
            <person name="Cockrell R."/>
            <person name="Collins M."/>
            <person name="Cooper J.A."/>
            <person name="Cree A."/>
            <person name="Curry S.M."/>
            <person name="Da Y."/>
            <person name="Dao M.D."/>
            <person name="Das B."/>
            <person name="Davila M.-L."/>
            <person name="Davy-Carroll L."/>
            <person name="Denson S."/>
            <person name="Dinh H."/>
            <person name="Ebong V.E."/>
            <person name="Edwards J.R."/>
            <person name="Egan A."/>
            <person name="El-Daye J."/>
            <person name="Escobedo L."/>
            <person name="Fernandez S."/>
            <person name="Fernando P.R."/>
            <person name="Flagg N."/>
            <person name="Forbes L.D."/>
            <person name="Fowler R.G."/>
            <person name="Fu Q."/>
            <person name="Gabisi R.A."/>
            <person name="Ganer J."/>
            <person name="Garbino Pronczuk A."/>
            <person name="Garcia R.M."/>
            <person name="Garner T."/>
            <person name="Garrett T.E."/>
            <person name="Gonzalez D.A."/>
            <person name="Hamid H."/>
            <person name="Hawkins E.S."/>
            <person name="Hirani K."/>
            <person name="Hogues M.E."/>
            <person name="Hollins B."/>
            <person name="Hsiao C.-H."/>
            <person name="Jabil R."/>
            <person name="James M.L."/>
            <person name="Jhangiani S.N."/>
            <person name="Johnson B."/>
            <person name="Johnson Q."/>
            <person name="Joshi V."/>
            <person name="Kalu J.B."/>
            <person name="Kam C."/>
            <person name="Kashfia A."/>
            <person name="Keebler J."/>
            <person name="Kisamo H."/>
            <person name="Kovar C.L."/>
            <person name="Lago L.A."/>
            <person name="Lai C.-Y."/>
            <person name="Laidlaw J."/>
            <person name="Lara F."/>
            <person name="Le T.-K."/>
            <person name="Lee S.L."/>
            <person name="Legall F.H."/>
            <person name="Lemon S.J."/>
            <person name="Lewis L.R."/>
            <person name="Li B."/>
            <person name="Liu Y."/>
            <person name="Liu Y.-S."/>
            <person name="Lopez J."/>
            <person name="Lozado R.J."/>
            <person name="Lu J."/>
            <person name="Madu R.C."/>
            <person name="Maheshwari M."/>
            <person name="Maheshwari R."/>
            <person name="Malloy K."/>
            <person name="Martinez E."/>
            <person name="Mathew T."/>
            <person name="Mercado I.C."/>
            <person name="Mercado C."/>
            <person name="Meyer B."/>
            <person name="Montgomery K."/>
            <person name="Morgan M.B."/>
            <person name="Munidasa M."/>
            <person name="Nazareth L.V."/>
            <person name="Nelson J."/>
            <person name="Ng B.M."/>
            <person name="Nguyen N.B."/>
            <person name="Nguyen P.Q."/>
            <person name="Nguyen T."/>
            <person name="Obregon M."/>
            <person name="Okwuonu G.O."/>
            <person name="Onwere C.G."/>
            <person name="Orozco G."/>
            <person name="Parra A."/>
            <person name="Patel S."/>
            <person name="Patil S."/>
            <person name="Perez A."/>
            <person name="Perez Y."/>
            <person name="Pham C."/>
            <person name="Primus E.L."/>
            <person name="Pu L.-L."/>
            <person name="Puazo M."/>
            <person name="Qin X."/>
            <person name="Quiroz J.B."/>
            <person name="Reese J."/>
            <person name="Richards S."/>
            <person name="Rives C.M."/>
            <person name="Robberts R."/>
            <person name="Ruiz S.J."/>
            <person name="Ruiz M.J."/>
            <person name="Santibanez J."/>
            <person name="Schneider B.W."/>
            <person name="Sisson I."/>
            <person name="Smith M."/>
            <person name="Sodergren E."/>
            <person name="Song X.-Z."/>
            <person name="Song B.B."/>
            <person name="Summersgill H."/>
            <person name="Thelus R."/>
            <person name="Thornton R.D."/>
            <person name="Trejos Z.Y."/>
            <person name="Usmani K."/>
            <person name="Vattathil S."/>
            <person name="Villasana D."/>
            <person name="Walker D.L."/>
            <person name="Wang S."/>
            <person name="Wang K."/>
            <person name="White C.S."/>
            <person name="Williams A.C."/>
            <person name="Williamson J."/>
            <person name="Wilson K."/>
            <person name="Woghiren I.O."/>
            <person name="Woodworth J.R."/>
            <person name="Worley K.C."/>
            <person name="Wright R.A."/>
            <person name="Wu W."/>
            <person name="Young L."/>
            <person name="Zhang L."/>
            <person name="Zhang J."/>
            <person name="Zhu Y."/>
            <person name="Muzny D.M."/>
            <person name="Weinstock G."/>
            <person name="Gibbs R.A."/>
        </authorList>
    </citation>
    <scope>NUCLEOTIDE SEQUENCE [LARGE SCALE GENOMIC DNA]</scope>
    <source>
        <strain evidence="11">LSR1</strain>
    </source>
</reference>
<dbReference type="SUPFAM" id="SSF103473">
    <property type="entry name" value="MFS general substrate transporter"/>
    <property type="match status" value="1"/>
</dbReference>
<dbReference type="InterPro" id="IPR050549">
    <property type="entry name" value="MFS_Trehalose_Transporter"/>
</dbReference>
<feature type="transmembrane region" description="Helical" evidence="8">
    <location>
        <begin position="51"/>
        <end position="73"/>
    </location>
</feature>
<dbReference type="PRINTS" id="PR00171">
    <property type="entry name" value="SUGRTRNSPORT"/>
</dbReference>
<organism evidence="10 11">
    <name type="scientific">Acyrthosiphon pisum</name>
    <name type="common">Pea aphid</name>
    <dbReference type="NCBI Taxonomy" id="7029"/>
    <lineage>
        <taxon>Eukaryota</taxon>
        <taxon>Metazoa</taxon>
        <taxon>Ecdysozoa</taxon>
        <taxon>Arthropoda</taxon>
        <taxon>Hexapoda</taxon>
        <taxon>Insecta</taxon>
        <taxon>Pterygota</taxon>
        <taxon>Neoptera</taxon>
        <taxon>Paraneoptera</taxon>
        <taxon>Hemiptera</taxon>
        <taxon>Sternorrhyncha</taxon>
        <taxon>Aphidomorpha</taxon>
        <taxon>Aphidoidea</taxon>
        <taxon>Aphididae</taxon>
        <taxon>Macrosiphini</taxon>
        <taxon>Acyrthosiphon</taxon>
    </lineage>
</organism>
<dbReference type="PANTHER" id="PTHR48021">
    <property type="match status" value="1"/>
</dbReference>
<dbReference type="InterPro" id="IPR020846">
    <property type="entry name" value="MFS_dom"/>
</dbReference>
<evidence type="ECO:0000256" key="6">
    <source>
        <dbReference type="ARBA" id="ARBA00022989"/>
    </source>
</evidence>
<feature type="transmembrane region" description="Helical" evidence="8">
    <location>
        <begin position="80"/>
        <end position="100"/>
    </location>
</feature>
<dbReference type="InterPro" id="IPR005828">
    <property type="entry name" value="MFS_sugar_transport-like"/>
</dbReference>
<dbReference type="InterPro" id="IPR005829">
    <property type="entry name" value="Sugar_transporter_CS"/>
</dbReference>
<dbReference type="AlphaFoldDB" id="A0A8R1W3M6"/>
<proteinExistence type="predicted"/>
<feature type="transmembrane region" description="Helical" evidence="8">
    <location>
        <begin position="246"/>
        <end position="273"/>
    </location>
</feature>
<evidence type="ECO:0000313" key="11">
    <source>
        <dbReference type="Proteomes" id="UP000007819"/>
    </source>
</evidence>
<reference evidence="10" key="2">
    <citation type="submission" date="2022-06" db="UniProtKB">
        <authorList>
            <consortium name="EnsemblMetazoa"/>
        </authorList>
    </citation>
    <scope>IDENTIFICATION</scope>
</reference>
<dbReference type="OMA" id="QKESIRW"/>
<feature type="transmembrane region" description="Helical" evidence="8">
    <location>
        <begin position="385"/>
        <end position="405"/>
    </location>
</feature>
<dbReference type="PROSITE" id="PS00217">
    <property type="entry name" value="SUGAR_TRANSPORT_2"/>
    <property type="match status" value="1"/>
</dbReference>
<evidence type="ECO:0000256" key="2">
    <source>
        <dbReference type="ARBA" id="ARBA00022448"/>
    </source>
</evidence>
<dbReference type="PROSITE" id="PS50850">
    <property type="entry name" value="MFS"/>
    <property type="match status" value="1"/>
</dbReference>
<keyword evidence="6 8" id="KW-1133">Transmembrane helix</keyword>
<evidence type="ECO:0000256" key="3">
    <source>
        <dbReference type="ARBA" id="ARBA00022475"/>
    </source>
</evidence>
<dbReference type="InterPro" id="IPR036259">
    <property type="entry name" value="MFS_trans_sf"/>
</dbReference>
<dbReference type="GeneID" id="100165275"/>
<feature type="transmembrane region" description="Helical" evidence="8">
    <location>
        <begin position="12"/>
        <end position="31"/>
    </location>
</feature>